<keyword evidence="2" id="KW-1185">Reference proteome</keyword>
<name>A0A225W838_9STRA</name>
<comment type="caution">
    <text evidence="1">The sequence shown here is derived from an EMBL/GenBank/DDBJ whole genome shotgun (WGS) entry which is preliminary data.</text>
</comment>
<evidence type="ECO:0000313" key="1">
    <source>
        <dbReference type="EMBL" id="OWZ13732.1"/>
    </source>
</evidence>
<accession>A0A225W838</accession>
<organism evidence="1 2">
    <name type="scientific">Phytophthora megakarya</name>
    <dbReference type="NCBI Taxonomy" id="4795"/>
    <lineage>
        <taxon>Eukaryota</taxon>
        <taxon>Sar</taxon>
        <taxon>Stramenopiles</taxon>
        <taxon>Oomycota</taxon>
        <taxon>Peronosporomycetes</taxon>
        <taxon>Peronosporales</taxon>
        <taxon>Peronosporaceae</taxon>
        <taxon>Phytophthora</taxon>
    </lineage>
</organism>
<reference evidence="2" key="1">
    <citation type="submission" date="2017-03" db="EMBL/GenBank/DDBJ databases">
        <title>Phytopthora megakarya and P. palmivora, two closely related causual agents of cacao black pod achieved similar genome size and gene model numbers by different mechanisms.</title>
        <authorList>
            <person name="Ali S."/>
            <person name="Shao J."/>
            <person name="Larry D.J."/>
            <person name="Kronmiller B."/>
            <person name="Shen D."/>
            <person name="Strem M.D."/>
            <person name="Melnick R.L."/>
            <person name="Guiltinan M.J."/>
            <person name="Tyler B.M."/>
            <person name="Meinhardt L.W."/>
            <person name="Bailey B.A."/>
        </authorList>
    </citation>
    <scope>NUCLEOTIDE SEQUENCE [LARGE SCALE GENOMIC DNA]</scope>
    <source>
        <strain evidence="2">zdho120</strain>
    </source>
</reference>
<dbReference type="Proteomes" id="UP000198211">
    <property type="component" value="Unassembled WGS sequence"/>
</dbReference>
<evidence type="ECO:0000313" key="2">
    <source>
        <dbReference type="Proteomes" id="UP000198211"/>
    </source>
</evidence>
<proteinExistence type="predicted"/>
<dbReference type="EMBL" id="NBNE01001506">
    <property type="protein sequence ID" value="OWZ13732.1"/>
    <property type="molecule type" value="Genomic_DNA"/>
</dbReference>
<protein>
    <submittedName>
        <fullName evidence="1">Uncharacterized protein</fullName>
    </submittedName>
</protein>
<gene>
    <name evidence="1" type="ORF">PHMEG_00012884</name>
</gene>
<sequence length="290" mass="32199">MIRDLVVFLLILCTRRRPGYTLLDDPNFPSELVIRFIRVKTSDEQALPRYLPAARTGAGLDHTEVPVRRAAQPLASKIEGRARRLTESIPLDLLDDNSTLISTQARPTNCFTCAKPVTGINALVNRLLVHIAGPAEVEDALTSHSFRRGAWSLATTSQAFAYVFNIPKDVHQVAKVLSRISPRDVAVLPSLGTSASVTQEWIREVSCKLFNASHGLDNKAFNLSSTVIDVLTATITRHYPSGFGDEDNSALYRSIWRDHDMIADMITATREVNCSHESRCGRYNGRKRKG</sequence>
<dbReference type="STRING" id="4795.A0A225W838"/>
<dbReference type="AlphaFoldDB" id="A0A225W838"/>